<evidence type="ECO:0008006" key="7">
    <source>
        <dbReference type="Google" id="ProtNLM"/>
    </source>
</evidence>
<evidence type="ECO:0000256" key="1">
    <source>
        <dbReference type="ARBA" id="ARBA00011009"/>
    </source>
</evidence>
<dbReference type="Gene3D" id="3.40.50.720">
    <property type="entry name" value="NAD(P)-binding Rossmann-like Domain"/>
    <property type="match status" value="1"/>
</dbReference>
<proteinExistence type="inferred from homology"/>
<dbReference type="GO" id="GO:0051287">
    <property type="term" value="F:NAD binding"/>
    <property type="evidence" value="ECO:0007669"/>
    <property type="project" value="InterPro"/>
</dbReference>
<dbReference type="GO" id="GO:0047952">
    <property type="term" value="F:glycerol-3-phosphate dehydrogenase [NAD(P)+] activity"/>
    <property type="evidence" value="ECO:0007669"/>
    <property type="project" value="TreeGrafter"/>
</dbReference>
<dbReference type="PIRSF" id="PIRSF000114">
    <property type="entry name" value="Glycerol-3-P_dh"/>
    <property type="match status" value="1"/>
</dbReference>
<dbReference type="EMBL" id="UINC01004746">
    <property type="protein sequence ID" value="SVA16565.1"/>
    <property type="molecule type" value="Genomic_DNA"/>
</dbReference>
<feature type="domain" description="Glycerol-3-phosphate dehydrogenase NAD-dependent C-terminal" evidence="5">
    <location>
        <begin position="181"/>
        <end position="320"/>
    </location>
</feature>
<dbReference type="PRINTS" id="PR00077">
    <property type="entry name" value="GPDHDRGNASE"/>
</dbReference>
<dbReference type="Pfam" id="PF07479">
    <property type="entry name" value="NAD_Gly3P_dh_C"/>
    <property type="match status" value="1"/>
</dbReference>
<reference evidence="6" key="1">
    <citation type="submission" date="2018-05" db="EMBL/GenBank/DDBJ databases">
        <authorList>
            <person name="Lanie J.A."/>
            <person name="Ng W.-L."/>
            <person name="Kazmierczak K.M."/>
            <person name="Andrzejewski T.M."/>
            <person name="Davidsen T.M."/>
            <person name="Wayne K.J."/>
            <person name="Tettelin H."/>
            <person name="Glass J.I."/>
            <person name="Rusch D."/>
            <person name="Podicherti R."/>
            <person name="Tsui H.-C.T."/>
            <person name="Winkler M.E."/>
        </authorList>
    </citation>
    <scope>NUCLEOTIDE SEQUENCE</scope>
</reference>
<dbReference type="PANTHER" id="PTHR11728">
    <property type="entry name" value="GLYCEROL-3-PHOSPHATE DEHYDROGENASE"/>
    <property type="match status" value="1"/>
</dbReference>
<protein>
    <recommendedName>
        <fullName evidence="7">Glycerol-3-phosphate dehydrogenase NAD-dependent N-terminal domain-containing protein</fullName>
    </recommendedName>
</protein>
<evidence type="ECO:0000313" key="6">
    <source>
        <dbReference type="EMBL" id="SVA16565.1"/>
    </source>
</evidence>
<organism evidence="6">
    <name type="scientific">marine metagenome</name>
    <dbReference type="NCBI Taxonomy" id="408172"/>
    <lineage>
        <taxon>unclassified sequences</taxon>
        <taxon>metagenomes</taxon>
        <taxon>ecological metagenomes</taxon>
    </lineage>
</organism>
<evidence type="ECO:0000256" key="3">
    <source>
        <dbReference type="ARBA" id="ARBA00023027"/>
    </source>
</evidence>
<dbReference type="FunFam" id="1.10.1040.10:FF:000001">
    <property type="entry name" value="Glycerol-3-phosphate dehydrogenase [NAD(P)+]"/>
    <property type="match status" value="1"/>
</dbReference>
<dbReference type="NCBIfam" id="NF000942">
    <property type="entry name" value="PRK00094.1-4"/>
    <property type="match status" value="1"/>
</dbReference>
<dbReference type="PROSITE" id="PS00957">
    <property type="entry name" value="NAD_G3PDH"/>
    <property type="match status" value="1"/>
</dbReference>
<evidence type="ECO:0000256" key="2">
    <source>
        <dbReference type="ARBA" id="ARBA00023002"/>
    </source>
</evidence>
<dbReference type="Gene3D" id="1.10.1040.10">
    <property type="entry name" value="N-(1-d-carboxylethyl)-l-norvaline Dehydrogenase, domain 2"/>
    <property type="match status" value="1"/>
</dbReference>
<dbReference type="HAMAP" id="MF_00394">
    <property type="entry name" value="NAD_Glyc3P_dehydrog"/>
    <property type="match status" value="1"/>
</dbReference>
<comment type="similarity">
    <text evidence="1">Belongs to the NAD-dependent glycerol-3-phosphate dehydrogenase family.</text>
</comment>
<dbReference type="AlphaFoldDB" id="A0A381TKD8"/>
<name>A0A381TKD8_9ZZZZ</name>
<dbReference type="InterPro" id="IPR011128">
    <property type="entry name" value="G3P_DH_NAD-dep_N"/>
</dbReference>
<dbReference type="PANTHER" id="PTHR11728:SF1">
    <property type="entry name" value="GLYCEROL-3-PHOSPHATE DEHYDROGENASE [NAD(+)] 2, CHLOROPLASTIC"/>
    <property type="match status" value="1"/>
</dbReference>
<keyword evidence="2" id="KW-0560">Oxidoreductase</keyword>
<dbReference type="SUPFAM" id="SSF51735">
    <property type="entry name" value="NAD(P)-binding Rossmann-fold domains"/>
    <property type="match status" value="1"/>
</dbReference>
<dbReference type="InterPro" id="IPR006168">
    <property type="entry name" value="G3P_DH_NAD-dep"/>
</dbReference>
<dbReference type="FunFam" id="3.40.50.720:FF:000019">
    <property type="entry name" value="Glycerol-3-phosphate dehydrogenase [NAD(P)+]"/>
    <property type="match status" value="1"/>
</dbReference>
<dbReference type="InterPro" id="IPR013328">
    <property type="entry name" value="6PGD_dom2"/>
</dbReference>
<feature type="domain" description="Glycerol-3-phosphate dehydrogenase NAD-dependent N-terminal" evidence="4">
    <location>
        <begin position="8"/>
        <end position="160"/>
    </location>
</feature>
<accession>A0A381TKD8</accession>
<dbReference type="GO" id="GO:0005975">
    <property type="term" value="P:carbohydrate metabolic process"/>
    <property type="evidence" value="ECO:0007669"/>
    <property type="project" value="InterPro"/>
</dbReference>
<sequence>MAKESFLVIGAGAWGTALSIRLAKNELEVSLTSRDKENLSEIRKTKENKKYLPGINIPESINIKDEILPCLANSSVVLLCVKSTGFKKIAAELNNHMGPEQKLIWATKGLDPDTGETFSETIKKKMPSLNKTAIISGPTFAEEVAKGKPTAITLASENIQELSGLASIMSSSLFRVYTSNDIVGVQLGGAFKNIIAIAAGASDALSLGANARTALISRGLEEMKSIGVSFGAKPETFFGLSGLGDLVLTSTDDQSRNRRLGLLIGSGISLDNAIEKLGTTPEGVHAVNALYNKQALHEGLPIANAVYSILFEGVPAESLVEKLMTRPLKEEL</sequence>
<dbReference type="InterPro" id="IPR006109">
    <property type="entry name" value="G3P_DH_NAD-dep_C"/>
</dbReference>
<gene>
    <name evidence="6" type="ORF">METZ01_LOCUS69419</name>
</gene>
<evidence type="ECO:0000259" key="4">
    <source>
        <dbReference type="Pfam" id="PF01210"/>
    </source>
</evidence>
<dbReference type="InterPro" id="IPR008927">
    <property type="entry name" value="6-PGluconate_DH-like_C_sf"/>
</dbReference>
<keyword evidence="3" id="KW-0520">NAD</keyword>
<dbReference type="GO" id="GO:0046168">
    <property type="term" value="P:glycerol-3-phosphate catabolic process"/>
    <property type="evidence" value="ECO:0007669"/>
    <property type="project" value="InterPro"/>
</dbReference>
<dbReference type="Pfam" id="PF01210">
    <property type="entry name" value="NAD_Gly3P_dh_N"/>
    <property type="match status" value="1"/>
</dbReference>
<dbReference type="GO" id="GO:0005829">
    <property type="term" value="C:cytosol"/>
    <property type="evidence" value="ECO:0007669"/>
    <property type="project" value="TreeGrafter"/>
</dbReference>
<dbReference type="SUPFAM" id="SSF48179">
    <property type="entry name" value="6-phosphogluconate dehydrogenase C-terminal domain-like"/>
    <property type="match status" value="1"/>
</dbReference>
<dbReference type="NCBIfam" id="NF000940">
    <property type="entry name" value="PRK00094.1-2"/>
    <property type="match status" value="1"/>
</dbReference>
<dbReference type="InterPro" id="IPR036291">
    <property type="entry name" value="NAD(P)-bd_dom_sf"/>
</dbReference>
<evidence type="ECO:0000259" key="5">
    <source>
        <dbReference type="Pfam" id="PF07479"/>
    </source>
</evidence>